<evidence type="ECO:0000313" key="5">
    <source>
        <dbReference type="Proteomes" id="UP001251528"/>
    </source>
</evidence>
<evidence type="ECO:0000313" key="4">
    <source>
        <dbReference type="EMBL" id="KAK2612694.1"/>
    </source>
</evidence>
<sequence length="509" mass="56861">MDLFNSPSFSSHVEELIKKYHIPGLAIAVVHNDTIASKAFGVASFKPPMPMTTDTLFDIASASKSLTAASVSLLIDDERYPDVQYEAEMAKLLPGEFVMPGKGYEGVTVEDILSHRTGMAPNDNSYLGPQAKQTDDARSITQNLRNLSTAAPIRSKYMYCNMMFTVATYLVEQKTGTSFADFLDQRFFQPLGMASSNLQPERARAKGLGGRISPGHYWDTKTKKYVTFDIPDAPEAQGAGSIITSVNDYVKYIRAIMNKERPFTENIYKGLVKARITKNPNYEDISPFSSPPLYAAGWEVHHYRGHMLVIHGGCITGSSTSHFFFPDLNFGGVIFGNTSMAGFVAEILMQELVDEVLDLPTDQRLNWDKVLCEKYSGTAYDQSDNDVSDIELEEERQKLCPGITESEPQTTPLSAYTGEYWSRGWRGINVQVKDGHLFIDCSDRSYVFTLTLDHVCQQTKYIAHSREVSTGCSSPLRAEFRFEGSVAVKLGIAFEEELDDYIWFDRVSS</sequence>
<accession>A0AAJ0CZW7</accession>
<comment type="caution">
    <text evidence="4">The sequence shown here is derived from an EMBL/GenBank/DDBJ whole genome shotgun (WGS) entry which is preliminary data.</text>
</comment>
<protein>
    <recommendedName>
        <fullName evidence="6">Beta-lactamase family protein</fullName>
    </recommendedName>
</protein>
<gene>
    <name evidence="4" type="ORF">QQS21_001311</name>
</gene>
<dbReference type="PANTHER" id="PTHR46825:SF9">
    <property type="entry name" value="BETA-LACTAMASE-RELATED DOMAIN-CONTAINING PROTEIN"/>
    <property type="match status" value="1"/>
</dbReference>
<dbReference type="Pfam" id="PF00144">
    <property type="entry name" value="Beta-lactamase"/>
    <property type="match status" value="1"/>
</dbReference>
<evidence type="ECO:0000256" key="1">
    <source>
        <dbReference type="ARBA" id="ARBA00038215"/>
    </source>
</evidence>
<dbReference type="InterPro" id="IPR001466">
    <property type="entry name" value="Beta-lactam-related"/>
</dbReference>
<feature type="domain" description="Peptidase S12 Pab87-related C-terminal" evidence="3">
    <location>
        <begin position="406"/>
        <end position="504"/>
    </location>
</feature>
<dbReference type="Pfam" id="PF11954">
    <property type="entry name" value="DUF3471"/>
    <property type="match status" value="1"/>
</dbReference>
<dbReference type="InterPro" id="IPR050491">
    <property type="entry name" value="AmpC-like"/>
</dbReference>
<dbReference type="InterPro" id="IPR021860">
    <property type="entry name" value="Peptidase_S12_Pab87-rel_C"/>
</dbReference>
<proteinExistence type="inferred from homology"/>
<reference evidence="4" key="1">
    <citation type="submission" date="2023-06" db="EMBL/GenBank/DDBJ databases">
        <title>Conoideocrella luteorostrata (Hypocreales: Clavicipitaceae), a potential biocontrol fungus for elongate hemlock scale in United States Christmas tree production areas.</title>
        <authorList>
            <person name="Barrett H."/>
            <person name="Lovett B."/>
            <person name="Macias A.M."/>
            <person name="Stajich J.E."/>
            <person name="Kasson M.T."/>
        </authorList>
    </citation>
    <scope>NUCLEOTIDE SEQUENCE</scope>
    <source>
        <strain evidence="4">ARSEF 14590</strain>
    </source>
</reference>
<dbReference type="Proteomes" id="UP001251528">
    <property type="component" value="Unassembled WGS sequence"/>
</dbReference>
<organism evidence="4 5">
    <name type="scientific">Conoideocrella luteorostrata</name>
    <dbReference type="NCBI Taxonomy" id="1105319"/>
    <lineage>
        <taxon>Eukaryota</taxon>
        <taxon>Fungi</taxon>
        <taxon>Dikarya</taxon>
        <taxon>Ascomycota</taxon>
        <taxon>Pezizomycotina</taxon>
        <taxon>Sordariomycetes</taxon>
        <taxon>Hypocreomycetidae</taxon>
        <taxon>Hypocreales</taxon>
        <taxon>Clavicipitaceae</taxon>
        <taxon>Conoideocrella</taxon>
    </lineage>
</organism>
<dbReference type="EMBL" id="JASWJB010000013">
    <property type="protein sequence ID" value="KAK2612694.1"/>
    <property type="molecule type" value="Genomic_DNA"/>
</dbReference>
<dbReference type="AlphaFoldDB" id="A0AAJ0CZW7"/>
<dbReference type="Gene3D" id="3.40.710.10">
    <property type="entry name" value="DD-peptidase/beta-lactamase superfamily"/>
    <property type="match status" value="1"/>
</dbReference>
<name>A0AAJ0CZW7_9HYPO</name>
<feature type="domain" description="Beta-lactamase-related" evidence="2">
    <location>
        <begin position="10"/>
        <end position="338"/>
    </location>
</feature>
<comment type="similarity">
    <text evidence="1">Belongs to the peptidase S12 family.</text>
</comment>
<keyword evidence="5" id="KW-1185">Reference proteome</keyword>
<evidence type="ECO:0000259" key="2">
    <source>
        <dbReference type="Pfam" id="PF00144"/>
    </source>
</evidence>
<dbReference type="SUPFAM" id="SSF56601">
    <property type="entry name" value="beta-lactamase/transpeptidase-like"/>
    <property type="match status" value="1"/>
</dbReference>
<evidence type="ECO:0008006" key="6">
    <source>
        <dbReference type="Google" id="ProtNLM"/>
    </source>
</evidence>
<evidence type="ECO:0000259" key="3">
    <source>
        <dbReference type="Pfam" id="PF11954"/>
    </source>
</evidence>
<dbReference type="PANTHER" id="PTHR46825">
    <property type="entry name" value="D-ALANYL-D-ALANINE-CARBOXYPEPTIDASE/ENDOPEPTIDASE AMPH"/>
    <property type="match status" value="1"/>
</dbReference>
<dbReference type="InterPro" id="IPR012338">
    <property type="entry name" value="Beta-lactam/transpept-like"/>
</dbReference>